<evidence type="ECO:0000313" key="10">
    <source>
        <dbReference type="EMBL" id="MCC2253083.1"/>
    </source>
</evidence>
<dbReference type="PROSITE" id="PS51257">
    <property type="entry name" value="PROKAR_LIPOPROTEIN"/>
    <property type="match status" value="1"/>
</dbReference>
<proteinExistence type="predicted"/>
<name>A0ABS8FSS3_9FIRM</name>
<evidence type="ECO:0000256" key="1">
    <source>
        <dbReference type="ARBA" id="ARBA00004236"/>
    </source>
</evidence>
<reference evidence="10 11" key="1">
    <citation type="submission" date="2021-10" db="EMBL/GenBank/DDBJ databases">
        <title>Anaerobic single-cell dispensing facilitates the cultivation of human gut bacteria.</title>
        <authorList>
            <person name="Afrizal A."/>
        </authorList>
    </citation>
    <scope>NUCLEOTIDE SEQUENCE [LARGE SCALE GENOMIC DNA]</scope>
    <source>
        <strain evidence="10 11">CLA-AA-H200</strain>
    </source>
</reference>
<evidence type="ECO:0000256" key="6">
    <source>
        <dbReference type="SAM" id="MobiDB-lite"/>
    </source>
</evidence>
<evidence type="ECO:0000256" key="5">
    <source>
        <dbReference type="ARBA" id="ARBA00023136"/>
    </source>
</evidence>
<comment type="caution">
    <text evidence="10">The sequence shown here is derived from an EMBL/GenBank/DDBJ whole genome shotgun (WGS) entry which is preliminary data.</text>
</comment>
<dbReference type="Pfam" id="PF04277">
    <property type="entry name" value="OAD_gamma"/>
    <property type="match status" value="1"/>
</dbReference>
<feature type="domain" description="DUF3887" evidence="9">
    <location>
        <begin position="38"/>
        <end position="138"/>
    </location>
</feature>
<dbReference type="NCBIfam" id="TIGR01195">
    <property type="entry name" value="oadG_fam"/>
    <property type="match status" value="1"/>
</dbReference>
<feature type="chain" id="PRO_5045135535" evidence="8">
    <location>
        <begin position="28"/>
        <end position="259"/>
    </location>
</feature>
<keyword evidence="4 7" id="KW-1133">Transmembrane helix</keyword>
<evidence type="ECO:0000256" key="7">
    <source>
        <dbReference type="SAM" id="Phobius"/>
    </source>
</evidence>
<organism evidence="10 11">
    <name type="scientific">Ruminococcus turbiniformis</name>
    <dbReference type="NCBI Taxonomy" id="2881258"/>
    <lineage>
        <taxon>Bacteria</taxon>
        <taxon>Bacillati</taxon>
        <taxon>Bacillota</taxon>
        <taxon>Clostridia</taxon>
        <taxon>Eubacteriales</taxon>
        <taxon>Oscillospiraceae</taxon>
        <taxon>Ruminococcus</taxon>
    </lineage>
</organism>
<feature type="signal peptide" evidence="8">
    <location>
        <begin position="1"/>
        <end position="27"/>
    </location>
</feature>
<dbReference type="RefSeq" id="WP_227706250.1">
    <property type="nucleotide sequence ID" value="NZ_JAJEQX010000002.1"/>
</dbReference>
<comment type="subcellular location">
    <subcellularLocation>
        <location evidence="1">Cell membrane</location>
    </subcellularLocation>
</comment>
<dbReference type="InterPro" id="IPR005899">
    <property type="entry name" value="Na_pump_deCOase"/>
</dbReference>
<evidence type="ECO:0000256" key="8">
    <source>
        <dbReference type="SAM" id="SignalP"/>
    </source>
</evidence>
<keyword evidence="5 7" id="KW-0472">Membrane</keyword>
<keyword evidence="8" id="KW-0732">Signal</keyword>
<accession>A0ABS8FSS3</accession>
<dbReference type="InterPro" id="IPR024981">
    <property type="entry name" value="DUF3887"/>
</dbReference>
<evidence type="ECO:0000256" key="4">
    <source>
        <dbReference type="ARBA" id="ARBA00022989"/>
    </source>
</evidence>
<evidence type="ECO:0000313" key="11">
    <source>
        <dbReference type="Proteomes" id="UP001198151"/>
    </source>
</evidence>
<gene>
    <name evidence="10" type="ORF">LKD70_01275</name>
</gene>
<dbReference type="Proteomes" id="UP001198151">
    <property type="component" value="Unassembled WGS sequence"/>
</dbReference>
<feature type="transmembrane region" description="Helical" evidence="7">
    <location>
        <begin position="161"/>
        <end position="184"/>
    </location>
</feature>
<keyword evidence="11" id="KW-1185">Reference proteome</keyword>
<evidence type="ECO:0000256" key="2">
    <source>
        <dbReference type="ARBA" id="ARBA00022475"/>
    </source>
</evidence>
<evidence type="ECO:0000259" key="9">
    <source>
        <dbReference type="Pfam" id="PF13026"/>
    </source>
</evidence>
<sequence length="259" mass="27470">MKKKISLAGLALVLVLGVTGCSSTSTTEYNQEELEQYADFIVTNFSSMSDEDLAAFSEMSDLELDLTLLNAGVPVSGENFLAMINAWQAGEDECGAFVGITGEYTAETTNDGVTLTADAEYEDRSASIQFAFDDELNMDSITVSAEYSIGEILQKAGLNTILGMGTVFVVLIFLSFVISLLKFLPALEKKFRKAPAAEKAAPESASAPAPAPAAAEAADETDDSELVAVIAAAVAASEGTSTDGFVVRSIRRRKSNKWN</sequence>
<dbReference type="Pfam" id="PF13026">
    <property type="entry name" value="DUF3887"/>
    <property type="match status" value="1"/>
</dbReference>
<dbReference type="EMBL" id="JAJEQX010000002">
    <property type="protein sequence ID" value="MCC2253083.1"/>
    <property type="molecule type" value="Genomic_DNA"/>
</dbReference>
<keyword evidence="3 7" id="KW-0812">Transmembrane</keyword>
<feature type="region of interest" description="Disordered" evidence="6">
    <location>
        <begin position="198"/>
        <end position="220"/>
    </location>
</feature>
<protein>
    <submittedName>
        <fullName evidence="10">OadG family protein</fullName>
    </submittedName>
</protein>
<feature type="compositionally biased region" description="Low complexity" evidence="6">
    <location>
        <begin position="198"/>
        <end position="216"/>
    </location>
</feature>
<keyword evidence="2" id="KW-1003">Cell membrane</keyword>
<evidence type="ECO:0000256" key="3">
    <source>
        <dbReference type="ARBA" id="ARBA00022692"/>
    </source>
</evidence>